<dbReference type="Pfam" id="PF03061">
    <property type="entry name" value="4HBT"/>
    <property type="match status" value="1"/>
</dbReference>
<dbReference type="InterPro" id="IPR052061">
    <property type="entry name" value="PTE-AB_protein"/>
</dbReference>
<feature type="region of interest" description="Disordered" evidence="1">
    <location>
        <begin position="1"/>
        <end position="46"/>
    </location>
</feature>
<dbReference type="SUPFAM" id="SSF54637">
    <property type="entry name" value="Thioesterase/thiol ester dehydrase-isomerase"/>
    <property type="match status" value="1"/>
</dbReference>
<keyword evidence="4" id="KW-1185">Reference proteome</keyword>
<reference evidence="3" key="1">
    <citation type="journal article" date="2023" name="Mol. Phylogenet. Evol.">
        <title>Genome-scale phylogeny and comparative genomics of the fungal order Sordariales.</title>
        <authorList>
            <person name="Hensen N."/>
            <person name="Bonometti L."/>
            <person name="Westerberg I."/>
            <person name="Brannstrom I.O."/>
            <person name="Guillou S."/>
            <person name="Cros-Aarteil S."/>
            <person name="Calhoun S."/>
            <person name="Haridas S."/>
            <person name="Kuo A."/>
            <person name="Mondo S."/>
            <person name="Pangilinan J."/>
            <person name="Riley R."/>
            <person name="LaButti K."/>
            <person name="Andreopoulos B."/>
            <person name="Lipzen A."/>
            <person name="Chen C."/>
            <person name="Yan M."/>
            <person name="Daum C."/>
            <person name="Ng V."/>
            <person name="Clum A."/>
            <person name="Steindorff A."/>
            <person name="Ohm R.A."/>
            <person name="Martin F."/>
            <person name="Silar P."/>
            <person name="Natvig D.O."/>
            <person name="Lalanne C."/>
            <person name="Gautier V."/>
            <person name="Ament-Velasquez S.L."/>
            <person name="Kruys A."/>
            <person name="Hutchinson M.I."/>
            <person name="Powell A.J."/>
            <person name="Barry K."/>
            <person name="Miller A.N."/>
            <person name="Grigoriev I.V."/>
            <person name="Debuchy R."/>
            <person name="Gladieux P."/>
            <person name="Hiltunen Thoren M."/>
            <person name="Johannesson H."/>
        </authorList>
    </citation>
    <scope>NUCLEOTIDE SEQUENCE</scope>
    <source>
        <strain evidence="3">CBS 141.50</strain>
    </source>
</reference>
<organism evidence="3 4">
    <name type="scientific">Dichotomopilus funicola</name>
    <dbReference type="NCBI Taxonomy" id="1934379"/>
    <lineage>
        <taxon>Eukaryota</taxon>
        <taxon>Fungi</taxon>
        <taxon>Dikarya</taxon>
        <taxon>Ascomycota</taxon>
        <taxon>Pezizomycotina</taxon>
        <taxon>Sordariomycetes</taxon>
        <taxon>Sordariomycetidae</taxon>
        <taxon>Sordariales</taxon>
        <taxon>Chaetomiaceae</taxon>
        <taxon>Dichotomopilus</taxon>
    </lineage>
</organism>
<accession>A0AAN6VAY4</accession>
<evidence type="ECO:0000313" key="4">
    <source>
        <dbReference type="Proteomes" id="UP001302676"/>
    </source>
</evidence>
<evidence type="ECO:0000256" key="1">
    <source>
        <dbReference type="SAM" id="MobiDB-lite"/>
    </source>
</evidence>
<dbReference type="Gene3D" id="3.10.129.10">
    <property type="entry name" value="Hotdog Thioesterase"/>
    <property type="match status" value="1"/>
</dbReference>
<feature type="compositionally biased region" description="Polar residues" evidence="1">
    <location>
        <begin position="1"/>
        <end position="16"/>
    </location>
</feature>
<comment type="caution">
    <text evidence="3">The sequence shown here is derived from an EMBL/GenBank/DDBJ whole genome shotgun (WGS) entry which is preliminary data.</text>
</comment>
<dbReference type="EMBL" id="MU853559">
    <property type="protein sequence ID" value="KAK4146791.1"/>
    <property type="molecule type" value="Genomic_DNA"/>
</dbReference>
<dbReference type="PANTHER" id="PTHR47260:SF3">
    <property type="entry name" value="THIOESTERASE FAMILY PROTEIN (AFU_ORTHOLOGUE AFUA_7G03960)"/>
    <property type="match status" value="1"/>
</dbReference>
<dbReference type="AlphaFoldDB" id="A0AAN6VAY4"/>
<reference evidence="3" key="2">
    <citation type="submission" date="2023-05" db="EMBL/GenBank/DDBJ databases">
        <authorList>
            <consortium name="Lawrence Berkeley National Laboratory"/>
            <person name="Steindorff A."/>
            <person name="Hensen N."/>
            <person name="Bonometti L."/>
            <person name="Westerberg I."/>
            <person name="Brannstrom I.O."/>
            <person name="Guillou S."/>
            <person name="Cros-Aarteil S."/>
            <person name="Calhoun S."/>
            <person name="Haridas S."/>
            <person name="Kuo A."/>
            <person name="Mondo S."/>
            <person name="Pangilinan J."/>
            <person name="Riley R."/>
            <person name="Labutti K."/>
            <person name="Andreopoulos B."/>
            <person name="Lipzen A."/>
            <person name="Chen C."/>
            <person name="Yanf M."/>
            <person name="Daum C."/>
            <person name="Ng V."/>
            <person name="Clum A."/>
            <person name="Ohm R."/>
            <person name="Martin F."/>
            <person name="Silar P."/>
            <person name="Natvig D."/>
            <person name="Lalanne C."/>
            <person name="Gautier V."/>
            <person name="Ament-Velasquez S.L."/>
            <person name="Kruys A."/>
            <person name="Hutchinson M.I."/>
            <person name="Powell A.J."/>
            <person name="Barry K."/>
            <person name="Miller A.N."/>
            <person name="Grigoriev I.V."/>
            <person name="Debuchy R."/>
            <person name="Gladieux P."/>
            <person name="Thoren M.H."/>
            <person name="Johannesson H."/>
        </authorList>
    </citation>
    <scope>NUCLEOTIDE SEQUENCE</scope>
    <source>
        <strain evidence="3">CBS 141.50</strain>
    </source>
</reference>
<protein>
    <submittedName>
        <fullName evidence="3">HotDog domain-containing protein</fullName>
    </submittedName>
</protein>
<dbReference type="PANTHER" id="PTHR47260">
    <property type="entry name" value="UPF0644 PROTEIN PB2B4.06"/>
    <property type="match status" value="1"/>
</dbReference>
<dbReference type="InterPro" id="IPR029069">
    <property type="entry name" value="HotDog_dom_sf"/>
</dbReference>
<evidence type="ECO:0000259" key="2">
    <source>
        <dbReference type="Pfam" id="PF03061"/>
    </source>
</evidence>
<feature type="domain" description="Thioesterase" evidence="2">
    <location>
        <begin position="162"/>
        <end position="233"/>
    </location>
</feature>
<gene>
    <name evidence="3" type="ORF">C8A04DRAFT_9496</name>
</gene>
<sequence>MGSPTSPHQKPRQPTTSPAPGPTNIPTATTSAKDGAPPQRSEHNQYIPNPLAHFSAIPWAARLLRDPAVSNIVVSERQPLASGDKRLVRETLNGATTVRACVTFVMHLPTTAEEEVAGRPPLSKSKALLRGGGPKDGEDPARPFLLFNALLDLGEDLCGYRGTLHGGAFAVLLDETMCAAADNQSQFAFTASLKVDFKKPVKLPGVVLVRSRVVKKEGRKIYVRGTIENEAGECGIHRV</sequence>
<proteinExistence type="predicted"/>
<name>A0AAN6VAY4_9PEZI</name>
<dbReference type="GeneID" id="87822117"/>
<dbReference type="CDD" id="cd03443">
    <property type="entry name" value="PaaI_thioesterase"/>
    <property type="match status" value="1"/>
</dbReference>
<dbReference type="RefSeq" id="XP_062640162.1">
    <property type="nucleotide sequence ID" value="XM_062785504.1"/>
</dbReference>
<evidence type="ECO:0000313" key="3">
    <source>
        <dbReference type="EMBL" id="KAK4146791.1"/>
    </source>
</evidence>
<dbReference type="Proteomes" id="UP001302676">
    <property type="component" value="Unassembled WGS sequence"/>
</dbReference>
<dbReference type="InterPro" id="IPR006683">
    <property type="entry name" value="Thioestr_dom"/>
</dbReference>